<keyword evidence="13" id="KW-1185">Reference proteome</keyword>
<comment type="function">
    <text evidence="1 10">Catalyzes the reversible adenylation of nicotinate mononucleotide (NaMN) to nicotinic acid adenine dinucleotide (NaAD).</text>
</comment>
<comment type="caution">
    <text evidence="12">The sequence shown here is derived from an EMBL/GenBank/DDBJ whole genome shotgun (WGS) entry which is preliminary data.</text>
</comment>
<dbReference type="PANTHER" id="PTHR39321">
    <property type="entry name" value="NICOTINATE-NUCLEOTIDE ADENYLYLTRANSFERASE-RELATED"/>
    <property type="match status" value="1"/>
</dbReference>
<evidence type="ECO:0000313" key="12">
    <source>
        <dbReference type="EMBL" id="MFC6315225.1"/>
    </source>
</evidence>
<dbReference type="GO" id="GO:0004515">
    <property type="term" value="F:nicotinate-nucleotide adenylyltransferase activity"/>
    <property type="evidence" value="ECO:0007669"/>
    <property type="project" value="UniProtKB-EC"/>
</dbReference>
<name>A0ABW1UQ98_9LACO</name>
<evidence type="ECO:0000313" key="13">
    <source>
        <dbReference type="Proteomes" id="UP001596310"/>
    </source>
</evidence>
<dbReference type="EC" id="2.7.7.18" evidence="10"/>
<comment type="pathway">
    <text evidence="2 10">Cofactor biosynthesis; NAD(+) biosynthesis; deamido-NAD(+) from nicotinate D-ribonucleotide: step 1/1.</text>
</comment>
<dbReference type="InterPro" id="IPR004821">
    <property type="entry name" value="Cyt_trans-like"/>
</dbReference>
<dbReference type="CDD" id="cd02165">
    <property type="entry name" value="NMNAT"/>
    <property type="match status" value="1"/>
</dbReference>
<comment type="similarity">
    <text evidence="10">Belongs to the NadD family.</text>
</comment>
<evidence type="ECO:0000256" key="4">
    <source>
        <dbReference type="ARBA" id="ARBA00022679"/>
    </source>
</evidence>
<dbReference type="EMBL" id="JBHSSM010000016">
    <property type="protein sequence ID" value="MFC6315225.1"/>
    <property type="molecule type" value="Genomic_DNA"/>
</dbReference>
<evidence type="ECO:0000256" key="10">
    <source>
        <dbReference type="HAMAP-Rule" id="MF_00244"/>
    </source>
</evidence>
<dbReference type="NCBIfam" id="TIGR00482">
    <property type="entry name" value="nicotinate (nicotinamide) nucleotide adenylyltransferase"/>
    <property type="match status" value="1"/>
</dbReference>
<keyword evidence="8 10" id="KW-0520">NAD</keyword>
<dbReference type="NCBIfam" id="TIGR00125">
    <property type="entry name" value="cyt_tran_rel"/>
    <property type="match status" value="1"/>
</dbReference>
<evidence type="ECO:0000256" key="1">
    <source>
        <dbReference type="ARBA" id="ARBA00002324"/>
    </source>
</evidence>
<keyword evidence="4 10" id="KW-0808">Transferase</keyword>
<dbReference type="Pfam" id="PF01467">
    <property type="entry name" value="CTP_transf_like"/>
    <property type="match status" value="1"/>
</dbReference>
<dbReference type="PANTHER" id="PTHR39321:SF3">
    <property type="entry name" value="PHOSPHOPANTETHEINE ADENYLYLTRANSFERASE"/>
    <property type="match status" value="1"/>
</dbReference>
<evidence type="ECO:0000256" key="3">
    <source>
        <dbReference type="ARBA" id="ARBA00022642"/>
    </source>
</evidence>
<evidence type="ECO:0000259" key="11">
    <source>
        <dbReference type="Pfam" id="PF01467"/>
    </source>
</evidence>
<gene>
    <name evidence="10" type="primary">nadD</name>
    <name evidence="12" type="ORF">ACFQHW_06505</name>
</gene>
<keyword evidence="3 10" id="KW-0662">Pyridine nucleotide biosynthesis</keyword>
<dbReference type="NCBIfam" id="NF000841">
    <property type="entry name" value="PRK00071.1-4"/>
    <property type="match status" value="1"/>
</dbReference>
<comment type="catalytic activity">
    <reaction evidence="9 10">
        <text>nicotinate beta-D-ribonucleotide + ATP + H(+) = deamido-NAD(+) + diphosphate</text>
        <dbReference type="Rhea" id="RHEA:22860"/>
        <dbReference type="ChEBI" id="CHEBI:15378"/>
        <dbReference type="ChEBI" id="CHEBI:30616"/>
        <dbReference type="ChEBI" id="CHEBI:33019"/>
        <dbReference type="ChEBI" id="CHEBI:57502"/>
        <dbReference type="ChEBI" id="CHEBI:58437"/>
        <dbReference type="EC" id="2.7.7.18"/>
    </reaction>
</comment>
<dbReference type="SUPFAM" id="SSF52374">
    <property type="entry name" value="Nucleotidylyl transferase"/>
    <property type="match status" value="1"/>
</dbReference>
<dbReference type="HAMAP" id="MF_00244">
    <property type="entry name" value="NaMN_adenylyltr"/>
    <property type="match status" value="1"/>
</dbReference>
<keyword evidence="7 10" id="KW-0067">ATP-binding</keyword>
<protein>
    <recommendedName>
        <fullName evidence="10">Probable nicotinate-nucleotide adenylyltransferase</fullName>
        <ecNumber evidence="10">2.7.7.18</ecNumber>
    </recommendedName>
    <alternativeName>
        <fullName evidence="10">Deamido-NAD(+) diphosphorylase</fullName>
    </alternativeName>
    <alternativeName>
        <fullName evidence="10">Deamido-NAD(+) pyrophosphorylase</fullName>
    </alternativeName>
    <alternativeName>
        <fullName evidence="10">Nicotinate mononucleotide adenylyltransferase</fullName>
        <shortName evidence="10">NaMN adenylyltransferase</shortName>
    </alternativeName>
</protein>
<organism evidence="12 13">
    <name type="scientific">Lapidilactobacillus achengensis</name>
    <dbReference type="NCBI Taxonomy" id="2486000"/>
    <lineage>
        <taxon>Bacteria</taxon>
        <taxon>Bacillati</taxon>
        <taxon>Bacillota</taxon>
        <taxon>Bacilli</taxon>
        <taxon>Lactobacillales</taxon>
        <taxon>Lactobacillaceae</taxon>
        <taxon>Lapidilactobacillus</taxon>
    </lineage>
</organism>
<dbReference type="Proteomes" id="UP001596310">
    <property type="component" value="Unassembled WGS sequence"/>
</dbReference>
<dbReference type="NCBIfam" id="NF000840">
    <property type="entry name" value="PRK00071.1-3"/>
    <property type="match status" value="1"/>
</dbReference>
<sequence>MTHLTEQAVTVTPATQVKLAPTAQPRHCVGIVGGTFNPVHNGHLVMADQVMQQLKLERVLFIPDANPPHVDHKTAISAKDRTAMVALAIQDHPGFELDTLEIARGGKSYTYDTLVELKRRHPENDYFLILGADMIAYLPKWYRIADLAKLVTFVGVRRPGFPVKSKYPVIWVDAPQLATSSTQLRQLVAQGRSIQYLVPDAVASYIKEKGLYHA</sequence>
<dbReference type="Gene3D" id="3.40.50.620">
    <property type="entry name" value="HUPs"/>
    <property type="match status" value="1"/>
</dbReference>
<keyword evidence="6 10" id="KW-0547">Nucleotide-binding</keyword>
<evidence type="ECO:0000256" key="9">
    <source>
        <dbReference type="ARBA" id="ARBA00048721"/>
    </source>
</evidence>
<evidence type="ECO:0000256" key="6">
    <source>
        <dbReference type="ARBA" id="ARBA00022741"/>
    </source>
</evidence>
<evidence type="ECO:0000256" key="5">
    <source>
        <dbReference type="ARBA" id="ARBA00022695"/>
    </source>
</evidence>
<reference evidence="13" key="1">
    <citation type="journal article" date="2019" name="Int. J. Syst. Evol. Microbiol.">
        <title>The Global Catalogue of Microorganisms (GCM) 10K type strain sequencing project: providing services to taxonomists for standard genome sequencing and annotation.</title>
        <authorList>
            <consortium name="The Broad Institute Genomics Platform"/>
            <consortium name="The Broad Institute Genome Sequencing Center for Infectious Disease"/>
            <person name="Wu L."/>
            <person name="Ma J."/>
        </authorList>
    </citation>
    <scope>NUCLEOTIDE SEQUENCE [LARGE SCALE GENOMIC DNA]</scope>
    <source>
        <strain evidence="13">CCM 8897</strain>
    </source>
</reference>
<accession>A0ABW1UQ98</accession>
<evidence type="ECO:0000256" key="8">
    <source>
        <dbReference type="ARBA" id="ARBA00023027"/>
    </source>
</evidence>
<dbReference type="InterPro" id="IPR005248">
    <property type="entry name" value="NadD/NMNAT"/>
</dbReference>
<dbReference type="InterPro" id="IPR014729">
    <property type="entry name" value="Rossmann-like_a/b/a_fold"/>
</dbReference>
<dbReference type="RefSeq" id="WP_125598089.1">
    <property type="nucleotide sequence ID" value="NZ_JBHSSM010000016.1"/>
</dbReference>
<proteinExistence type="inferred from homology"/>
<evidence type="ECO:0000256" key="2">
    <source>
        <dbReference type="ARBA" id="ARBA00005019"/>
    </source>
</evidence>
<feature type="domain" description="Cytidyltransferase-like" evidence="11">
    <location>
        <begin position="31"/>
        <end position="186"/>
    </location>
</feature>
<keyword evidence="5 10" id="KW-0548">Nucleotidyltransferase</keyword>
<evidence type="ECO:0000256" key="7">
    <source>
        <dbReference type="ARBA" id="ARBA00022840"/>
    </source>
</evidence>